<sequence>MKEKKNIDRLFQEKFKDFEAVPNDAVWERISENLPKKKKKRRVIALWWQLGGVAAAIAIMLTVGVSVFNNKGIDSENLPIVDTDNTKTNSKPNNASDSSTLKQKELNSSKKFNTSVADTNNETENELNVNDFTNKEPYKKAGSNPLPSNQYSNNRFNSVVADSDKNKASVNTVQKQNQFSTITNKEKNSKVANEKTSNSTLKSENKAQLKSEVKRKSAIKNAINNNETVVAENEILKESNKNSSLETENKTQLKSDAERKSAIKNAINRNETAVVENNTSKSSKEHSDSINETKPEDSVKTVNELIEDSTKESIEKAIAENTETIIEEEEDNQSRWSIAPNVAPVYFNSLGKGSSLDKQFNDNEKSSDVNMSYGIAGSYNISKKLKIRAGINSLSLNQATSDVYAFTGAETAARGVDAEFRNITFNGNEQHVSLMSTTMLNRSSTPELFNTKSAGIIDQKFSFIEIPLELEYRVLDKKFGINVIGGFSTFFLSNNEIYADVNGSSTLIGEANNINDTSFSANFGLGMDYSLSKQWNINLEPTFKYQINTFNNTTGDFKPFFIGVYTGLSYKF</sequence>
<feature type="compositionally biased region" description="Basic and acidic residues" evidence="1">
    <location>
        <begin position="203"/>
        <end position="214"/>
    </location>
</feature>
<keyword evidence="2" id="KW-1133">Transmembrane helix</keyword>
<name>A0A6L6U9Q7_9FLAO</name>
<feature type="compositionally biased region" description="Polar residues" evidence="1">
    <location>
        <begin position="267"/>
        <end position="281"/>
    </location>
</feature>
<keyword evidence="4" id="KW-1185">Reference proteome</keyword>
<evidence type="ECO:0000313" key="3">
    <source>
        <dbReference type="EMBL" id="MUU79015.1"/>
    </source>
</evidence>
<feature type="region of interest" description="Disordered" evidence="1">
    <location>
        <begin position="264"/>
        <end position="301"/>
    </location>
</feature>
<evidence type="ECO:0000256" key="1">
    <source>
        <dbReference type="SAM" id="MobiDB-lite"/>
    </source>
</evidence>
<organism evidence="3 4">
    <name type="scientific">Winogradskyella endarachnes</name>
    <dbReference type="NCBI Taxonomy" id="2681965"/>
    <lineage>
        <taxon>Bacteria</taxon>
        <taxon>Pseudomonadati</taxon>
        <taxon>Bacteroidota</taxon>
        <taxon>Flavobacteriia</taxon>
        <taxon>Flavobacteriales</taxon>
        <taxon>Flavobacteriaceae</taxon>
        <taxon>Winogradskyella</taxon>
    </lineage>
</organism>
<evidence type="ECO:0008006" key="5">
    <source>
        <dbReference type="Google" id="ProtNLM"/>
    </source>
</evidence>
<feature type="region of interest" description="Disordered" evidence="1">
    <location>
        <begin position="76"/>
        <end position="154"/>
    </location>
</feature>
<feature type="compositionally biased region" description="Basic and acidic residues" evidence="1">
    <location>
        <begin position="184"/>
        <end position="193"/>
    </location>
</feature>
<feature type="compositionally biased region" description="Polar residues" evidence="1">
    <location>
        <begin position="86"/>
        <end position="101"/>
    </location>
</feature>
<dbReference type="EMBL" id="WOWS01000004">
    <property type="protein sequence ID" value="MUU79015.1"/>
    <property type="molecule type" value="Genomic_DNA"/>
</dbReference>
<dbReference type="SUPFAM" id="SSF56925">
    <property type="entry name" value="OMPA-like"/>
    <property type="match status" value="1"/>
</dbReference>
<feature type="compositionally biased region" description="Polar residues" evidence="1">
    <location>
        <begin position="168"/>
        <end position="183"/>
    </location>
</feature>
<feature type="transmembrane region" description="Helical" evidence="2">
    <location>
        <begin position="46"/>
        <end position="68"/>
    </location>
</feature>
<evidence type="ECO:0000256" key="2">
    <source>
        <dbReference type="SAM" id="Phobius"/>
    </source>
</evidence>
<dbReference type="InterPro" id="IPR011250">
    <property type="entry name" value="OMP/PagP_B-barrel"/>
</dbReference>
<accession>A0A6L6U9Q7</accession>
<dbReference type="Proteomes" id="UP000478208">
    <property type="component" value="Unassembled WGS sequence"/>
</dbReference>
<reference evidence="3 4" key="1">
    <citation type="submission" date="2019-12" db="EMBL/GenBank/DDBJ databases">
        <authorList>
            <person name="Li J."/>
        </authorList>
    </citation>
    <scope>NUCLEOTIDE SEQUENCE [LARGE SCALE GENOMIC DNA]</scope>
    <source>
        <strain evidence="3 4">HL2-2</strain>
    </source>
</reference>
<evidence type="ECO:0000313" key="4">
    <source>
        <dbReference type="Proteomes" id="UP000478208"/>
    </source>
</evidence>
<feature type="compositionally biased region" description="Basic and acidic residues" evidence="1">
    <location>
        <begin position="247"/>
        <end position="259"/>
    </location>
</feature>
<keyword evidence="2" id="KW-0472">Membrane</keyword>
<proteinExistence type="predicted"/>
<keyword evidence="2" id="KW-0812">Transmembrane</keyword>
<dbReference type="AlphaFoldDB" id="A0A6L6U9Q7"/>
<feature type="region of interest" description="Disordered" evidence="1">
    <location>
        <begin position="167"/>
        <end position="214"/>
    </location>
</feature>
<gene>
    <name evidence="3" type="ORF">GN138_11210</name>
</gene>
<feature type="compositionally biased region" description="Basic and acidic residues" evidence="1">
    <location>
        <begin position="282"/>
        <end position="299"/>
    </location>
</feature>
<feature type="compositionally biased region" description="Polar residues" evidence="1">
    <location>
        <begin position="109"/>
        <end position="118"/>
    </location>
</feature>
<comment type="caution">
    <text evidence="3">The sequence shown here is derived from an EMBL/GenBank/DDBJ whole genome shotgun (WGS) entry which is preliminary data.</text>
</comment>
<protein>
    <recommendedName>
        <fullName evidence="5">Outer membrane beta-barrel protein</fullName>
    </recommendedName>
</protein>
<feature type="compositionally biased region" description="Polar residues" evidence="1">
    <location>
        <begin position="145"/>
        <end position="154"/>
    </location>
</feature>
<feature type="region of interest" description="Disordered" evidence="1">
    <location>
        <begin position="240"/>
        <end position="259"/>
    </location>
</feature>
<dbReference type="RefSeq" id="WP_157364093.1">
    <property type="nucleotide sequence ID" value="NZ_WOWS01000004.1"/>
</dbReference>